<comment type="caution">
    <text evidence="1">The sequence shown here is derived from an EMBL/GenBank/DDBJ whole genome shotgun (WGS) entry which is preliminary data.</text>
</comment>
<protein>
    <submittedName>
        <fullName evidence="1">Uncharacterized protein</fullName>
    </submittedName>
</protein>
<name>A0ACC3MPV7_9PEZI</name>
<gene>
    <name evidence="1" type="ORF">LTR37_015715</name>
</gene>
<reference evidence="1" key="1">
    <citation type="submission" date="2023-07" db="EMBL/GenBank/DDBJ databases">
        <title>Black Yeasts Isolated from many extreme environments.</title>
        <authorList>
            <person name="Coleine C."/>
            <person name="Stajich J.E."/>
            <person name="Selbmann L."/>
        </authorList>
    </citation>
    <scope>NUCLEOTIDE SEQUENCE</scope>
    <source>
        <strain evidence="1">CCFEE 5714</strain>
    </source>
</reference>
<evidence type="ECO:0000313" key="2">
    <source>
        <dbReference type="Proteomes" id="UP001281147"/>
    </source>
</evidence>
<evidence type="ECO:0000313" key="1">
    <source>
        <dbReference type="EMBL" id="KAK3700912.1"/>
    </source>
</evidence>
<accession>A0ACC3MPV7</accession>
<dbReference type="Proteomes" id="UP001281147">
    <property type="component" value="Unassembled WGS sequence"/>
</dbReference>
<organism evidence="1 2">
    <name type="scientific">Vermiconidia calcicola</name>
    <dbReference type="NCBI Taxonomy" id="1690605"/>
    <lineage>
        <taxon>Eukaryota</taxon>
        <taxon>Fungi</taxon>
        <taxon>Dikarya</taxon>
        <taxon>Ascomycota</taxon>
        <taxon>Pezizomycotina</taxon>
        <taxon>Dothideomycetes</taxon>
        <taxon>Dothideomycetidae</taxon>
        <taxon>Mycosphaerellales</taxon>
        <taxon>Extremaceae</taxon>
        <taxon>Vermiconidia</taxon>
    </lineage>
</organism>
<sequence>MELAGFQRQMNSPRYPLVRHSCASAICAVKRVFETTELLELLLSFFDTQDVLASRRTSKHWDATIHQSPNLRLHFFTYGQWSRPGACYQLLPLSIPGLSIELGEAIHLGRWVKVSLTPEAARRVAPDPKPNRRVRSRSIFEGLRGGLGSRSEGASDSWPASKTTSTINSTLQYEDLLITQPPVLGMQAFIILPGAAAIKNNATDGLSINTEPRACAKLWCDTGITLGFLAETAQSLIASQKAGPSSVEEATVLFKAIMSFCSPDGEPKKRTNTRSVTRL</sequence>
<dbReference type="EMBL" id="JAUTXU010000179">
    <property type="protein sequence ID" value="KAK3700912.1"/>
    <property type="molecule type" value="Genomic_DNA"/>
</dbReference>
<proteinExistence type="predicted"/>
<keyword evidence="2" id="KW-1185">Reference proteome</keyword>